<evidence type="ECO:0000256" key="4">
    <source>
        <dbReference type="ARBA" id="ARBA00022884"/>
    </source>
</evidence>
<feature type="compositionally biased region" description="Basic residues" evidence="6">
    <location>
        <begin position="563"/>
        <end position="579"/>
    </location>
</feature>
<feature type="domain" description="SAM-dependent MTase RsmB/NOP-type" evidence="7">
    <location>
        <begin position="139"/>
        <end position="520"/>
    </location>
</feature>
<evidence type="ECO:0000256" key="1">
    <source>
        <dbReference type="ARBA" id="ARBA00022603"/>
    </source>
</evidence>
<feature type="active site" description="Nucleophile" evidence="5">
    <location>
        <position position="429"/>
    </location>
</feature>
<protein>
    <submittedName>
        <fullName evidence="8">S-adenosyl-L-methionine-dependent methyltransferase</fullName>
    </submittedName>
</protein>
<dbReference type="PANTHER" id="PTHR22807:SF4">
    <property type="entry name" value="28S RRNA (CYTOSINE-C(5))-METHYLTRANSFERASE"/>
    <property type="match status" value="1"/>
</dbReference>
<dbReference type="InterPro" id="IPR049560">
    <property type="entry name" value="MeTrfase_RsmB-F_NOP2_cat"/>
</dbReference>
<dbReference type="OrthoDB" id="435282at2759"/>
<keyword evidence="9" id="KW-1185">Reference proteome</keyword>
<comment type="similarity">
    <text evidence="5">Belongs to the class I-like SAM-binding methyltransferase superfamily. RsmB/NOP family.</text>
</comment>
<gene>
    <name evidence="8" type="ORF">BU26DRAFT_341307</name>
</gene>
<evidence type="ECO:0000313" key="9">
    <source>
        <dbReference type="Proteomes" id="UP000800094"/>
    </source>
</evidence>
<feature type="compositionally biased region" description="Polar residues" evidence="6">
    <location>
        <begin position="348"/>
        <end position="357"/>
    </location>
</feature>
<dbReference type="InterPro" id="IPR029063">
    <property type="entry name" value="SAM-dependent_MTases_sf"/>
</dbReference>
<evidence type="ECO:0000256" key="3">
    <source>
        <dbReference type="ARBA" id="ARBA00022691"/>
    </source>
</evidence>
<dbReference type="RefSeq" id="XP_033682082.1">
    <property type="nucleotide sequence ID" value="XM_033822316.1"/>
</dbReference>
<feature type="compositionally biased region" description="Basic and acidic residues" evidence="6">
    <location>
        <begin position="542"/>
        <end position="562"/>
    </location>
</feature>
<keyword evidence="3 5" id="KW-0949">S-adenosyl-L-methionine</keyword>
<dbReference type="InterPro" id="IPR001678">
    <property type="entry name" value="MeTrfase_RsmB-F_NOP2_dom"/>
</dbReference>
<evidence type="ECO:0000259" key="7">
    <source>
        <dbReference type="PROSITE" id="PS51686"/>
    </source>
</evidence>
<dbReference type="PRINTS" id="PR02008">
    <property type="entry name" value="RCMTFAMILY"/>
</dbReference>
<dbReference type="GO" id="GO:0003723">
    <property type="term" value="F:RNA binding"/>
    <property type="evidence" value="ECO:0007669"/>
    <property type="project" value="UniProtKB-UniRule"/>
</dbReference>
<sequence length="579" mass="63440">MSLYYEAAAVLTNAEKVGGSLKSRIYKRTDLKSSPAQLFALISEASKWSIVLKDVIERCRLLGEERKLTPLLALLLTHDLLLSKNGVAAPANHFLKLAISRHKARLSAEFTKVRIKGGYVTLEAFKEAIVAGVFNPGQEDLPKKVRHPRWVRINTVNTTCAEQLSTTFAGYARASKLAAVLSASGSARIYFQDPNIPNLLAFPPDIDLSTSPAYIKGNIIFQDKASCFPAYLLNVTPEDGDVIDGCAAPGNKTTHLAAIISDQDGPARGQTVIAFERDKVRTGTLQKMVKLASADRIVLVKGGADFLVASPDSEEFSKVGAILLDPSCSGSGIVGRDDTMRMRLPDPSSGTKTISHTSKGKKRKRDKDTNGVSERNTTLDLDLDDSAAEETPVKGKLAERLTALSAFQLRILTHAMRFPKARKITYSTCSVHFKENEGVVFRALASQVAKERGWAILKREHQVDGLKRWERRGIWDSTAFGEDSLLAQEQKAEVCEACIRCEKGTADGTMGFFVAAFVRDDGSDQTAPVSNGNSDGEDEDEWKGFSDEDDRAANTKSREAMRRGSRRSKKKRRKNAQGK</sequence>
<organism evidence="8 9">
    <name type="scientific">Trematosphaeria pertusa</name>
    <dbReference type="NCBI Taxonomy" id="390896"/>
    <lineage>
        <taxon>Eukaryota</taxon>
        <taxon>Fungi</taxon>
        <taxon>Dikarya</taxon>
        <taxon>Ascomycota</taxon>
        <taxon>Pezizomycotina</taxon>
        <taxon>Dothideomycetes</taxon>
        <taxon>Pleosporomycetidae</taxon>
        <taxon>Pleosporales</taxon>
        <taxon>Massarineae</taxon>
        <taxon>Trematosphaeriaceae</taxon>
        <taxon>Trematosphaeria</taxon>
    </lineage>
</organism>
<evidence type="ECO:0000256" key="6">
    <source>
        <dbReference type="SAM" id="MobiDB-lite"/>
    </source>
</evidence>
<evidence type="ECO:0000313" key="8">
    <source>
        <dbReference type="EMBL" id="KAF2247078.1"/>
    </source>
</evidence>
<comment type="caution">
    <text evidence="5">Lacks conserved residue(s) required for the propagation of feature annotation.</text>
</comment>
<dbReference type="InterPro" id="IPR049561">
    <property type="entry name" value="NSUN5_7_fdxn-like"/>
</dbReference>
<feature type="compositionally biased region" description="Polar residues" evidence="6">
    <location>
        <begin position="524"/>
        <end position="534"/>
    </location>
</feature>
<dbReference type="Pfam" id="PF21148">
    <property type="entry name" value="NSUN5_fdxn-like"/>
    <property type="match status" value="1"/>
</dbReference>
<dbReference type="GO" id="GO:0008173">
    <property type="term" value="F:RNA methyltransferase activity"/>
    <property type="evidence" value="ECO:0007669"/>
    <property type="project" value="InterPro"/>
</dbReference>
<dbReference type="InterPro" id="IPR023267">
    <property type="entry name" value="RCMT"/>
</dbReference>
<keyword evidence="2 5" id="KW-0808">Transferase</keyword>
<feature type="binding site" evidence="5">
    <location>
        <begin position="246"/>
        <end position="252"/>
    </location>
    <ligand>
        <name>S-adenosyl-L-methionine</name>
        <dbReference type="ChEBI" id="CHEBI:59789"/>
    </ligand>
</feature>
<name>A0A6A6IAJ7_9PLEO</name>
<dbReference type="AlphaFoldDB" id="A0A6A6IAJ7"/>
<feature type="binding site" evidence="5">
    <location>
        <position position="325"/>
    </location>
    <ligand>
        <name>S-adenosyl-L-methionine</name>
        <dbReference type="ChEBI" id="CHEBI:59789"/>
    </ligand>
</feature>
<dbReference type="Gene3D" id="3.30.70.1170">
    <property type="entry name" value="Sun protein, domain 3"/>
    <property type="match status" value="1"/>
</dbReference>
<dbReference type="Pfam" id="PF21153">
    <property type="entry name" value="NSUN5_N"/>
    <property type="match status" value="1"/>
</dbReference>
<dbReference type="SUPFAM" id="SSF53335">
    <property type="entry name" value="S-adenosyl-L-methionine-dependent methyltransferases"/>
    <property type="match status" value="1"/>
</dbReference>
<dbReference type="Gene3D" id="3.40.50.150">
    <property type="entry name" value="Vaccinia Virus protein VP39"/>
    <property type="match status" value="1"/>
</dbReference>
<evidence type="ECO:0000256" key="5">
    <source>
        <dbReference type="PROSITE-ProRule" id="PRU01023"/>
    </source>
</evidence>
<feature type="binding site" evidence="5">
    <location>
        <position position="276"/>
    </location>
    <ligand>
        <name>S-adenosyl-L-methionine</name>
        <dbReference type="ChEBI" id="CHEBI:59789"/>
    </ligand>
</feature>
<dbReference type="GO" id="GO:0005730">
    <property type="term" value="C:nucleolus"/>
    <property type="evidence" value="ECO:0007669"/>
    <property type="project" value="TreeGrafter"/>
</dbReference>
<evidence type="ECO:0000256" key="2">
    <source>
        <dbReference type="ARBA" id="ARBA00022679"/>
    </source>
</evidence>
<keyword evidence="1 5" id="KW-0489">Methyltransferase</keyword>
<feature type="region of interest" description="Disordered" evidence="6">
    <location>
        <begin position="333"/>
        <end position="387"/>
    </location>
</feature>
<dbReference type="PROSITE" id="PS51686">
    <property type="entry name" value="SAM_MT_RSMB_NOP"/>
    <property type="match status" value="1"/>
</dbReference>
<keyword evidence="4 5" id="KW-0694">RNA-binding</keyword>
<dbReference type="PANTHER" id="PTHR22807">
    <property type="entry name" value="NOP2 YEAST -RELATED NOL1/NOP2/FMU SUN DOMAIN-CONTAINING"/>
    <property type="match status" value="1"/>
</dbReference>
<dbReference type="Pfam" id="PF01189">
    <property type="entry name" value="Methyltr_RsmB-F"/>
    <property type="match status" value="1"/>
</dbReference>
<dbReference type="EMBL" id="ML987197">
    <property type="protein sequence ID" value="KAF2247078.1"/>
    <property type="molecule type" value="Genomic_DNA"/>
</dbReference>
<dbReference type="Proteomes" id="UP000800094">
    <property type="component" value="Unassembled WGS sequence"/>
</dbReference>
<dbReference type="GeneID" id="54575646"/>
<proteinExistence type="inferred from homology"/>
<dbReference type="InterPro" id="IPR048889">
    <property type="entry name" value="NSUN5_RCM1_N"/>
</dbReference>
<reference evidence="8" key="1">
    <citation type="journal article" date="2020" name="Stud. Mycol.">
        <title>101 Dothideomycetes genomes: a test case for predicting lifestyles and emergence of pathogens.</title>
        <authorList>
            <person name="Haridas S."/>
            <person name="Albert R."/>
            <person name="Binder M."/>
            <person name="Bloem J."/>
            <person name="Labutti K."/>
            <person name="Salamov A."/>
            <person name="Andreopoulos B."/>
            <person name="Baker S."/>
            <person name="Barry K."/>
            <person name="Bills G."/>
            <person name="Bluhm B."/>
            <person name="Cannon C."/>
            <person name="Castanera R."/>
            <person name="Culley D."/>
            <person name="Daum C."/>
            <person name="Ezra D."/>
            <person name="Gonzalez J."/>
            <person name="Henrissat B."/>
            <person name="Kuo A."/>
            <person name="Liang C."/>
            <person name="Lipzen A."/>
            <person name="Lutzoni F."/>
            <person name="Magnuson J."/>
            <person name="Mondo S."/>
            <person name="Nolan M."/>
            <person name="Ohm R."/>
            <person name="Pangilinan J."/>
            <person name="Park H.-J."/>
            <person name="Ramirez L."/>
            <person name="Alfaro M."/>
            <person name="Sun H."/>
            <person name="Tritt A."/>
            <person name="Yoshinaga Y."/>
            <person name="Zwiers L.-H."/>
            <person name="Turgeon B."/>
            <person name="Goodwin S."/>
            <person name="Spatafora J."/>
            <person name="Crous P."/>
            <person name="Grigoriev I."/>
        </authorList>
    </citation>
    <scope>NUCLEOTIDE SEQUENCE</scope>
    <source>
        <strain evidence="8">CBS 122368</strain>
    </source>
</reference>
<feature type="compositionally biased region" description="Basic and acidic residues" evidence="6">
    <location>
        <begin position="335"/>
        <end position="344"/>
    </location>
</feature>
<dbReference type="GO" id="GO:0070475">
    <property type="term" value="P:rRNA base methylation"/>
    <property type="evidence" value="ECO:0007669"/>
    <property type="project" value="TreeGrafter"/>
</dbReference>
<accession>A0A6A6IAJ7</accession>
<feature type="region of interest" description="Disordered" evidence="6">
    <location>
        <begin position="523"/>
        <end position="579"/>
    </location>
</feature>